<feature type="compositionally biased region" description="Pro residues" evidence="1">
    <location>
        <begin position="30"/>
        <end position="42"/>
    </location>
</feature>
<keyword evidence="3" id="KW-1185">Reference proteome</keyword>
<dbReference type="RefSeq" id="WP_174513382.1">
    <property type="nucleotide sequence ID" value="NZ_CABFMQ020000099.1"/>
</dbReference>
<organism evidence="2 3">
    <name type="scientific">Methylocella tundrae</name>
    <dbReference type="NCBI Taxonomy" id="227605"/>
    <lineage>
        <taxon>Bacteria</taxon>
        <taxon>Pseudomonadati</taxon>
        <taxon>Pseudomonadota</taxon>
        <taxon>Alphaproteobacteria</taxon>
        <taxon>Hyphomicrobiales</taxon>
        <taxon>Beijerinckiaceae</taxon>
        <taxon>Methylocella</taxon>
    </lineage>
</organism>
<evidence type="ECO:0000313" key="3">
    <source>
        <dbReference type="Proteomes" id="UP000485880"/>
    </source>
</evidence>
<reference evidence="2 3" key="1">
    <citation type="submission" date="2019-05" db="EMBL/GenBank/DDBJ databases">
        <authorList>
            <person name="Farhan Ul Haque M."/>
        </authorList>
    </citation>
    <scope>NUCLEOTIDE SEQUENCE [LARGE SCALE GENOMIC DNA]</scope>
    <source>
        <strain evidence="2">2</strain>
    </source>
</reference>
<proteinExistence type="predicted"/>
<evidence type="ECO:0000256" key="1">
    <source>
        <dbReference type="SAM" id="MobiDB-lite"/>
    </source>
</evidence>
<evidence type="ECO:0000313" key="2">
    <source>
        <dbReference type="EMBL" id="VTZ51604.1"/>
    </source>
</evidence>
<dbReference type="AlphaFoldDB" id="A0A8B6M9K8"/>
<name>A0A8B6M9K8_METTU</name>
<gene>
    <name evidence="2" type="ORF">MPC4_400005</name>
</gene>
<feature type="region of interest" description="Disordered" evidence="1">
    <location>
        <begin position="1"/>
        <end position="50"/>
    </location>
</feature>
<dbReference type="EMBL" id="CABFMQ020000099">
    <property type="protein sequence ID" value="VTZ51604.1"/>
    <property type="molecule type" value="Genomic_DNA"/>
</dbReference>
<accession>A0A8B6M9K8</accession>
<dbReference type="Proteomes" id="UP000485880">
    <property type="component" value="Unassembled WGS sequence"/>
</dbReference>
<protein>
    <submittedName>
        <fullName evidence="2">Uncharacterized protein</fullName>
    </submittedName>
</protein>
<comment type="caution">
    <text evidence="2">The sequence shown here is derived from an EMBL/GenBank/DDBJ whole genome shotgun (WGS) entry which is preliminary data.</text>
</comment>
<sequence length="99" mass="11240">MGKRPSILGDLNLEPSRPARRRTVKQVAPAPAPAPEPPTAEPPKPKVEVQHTSIYIPRPVYERLREIAFHERVKIHDLIMSGLDLVMIERGHPERTKDL</sequence>